<dbReference type="PANTHER" id="PTHR11985">
    <property type="entry name" value="GLYCEROL-3-PHOSPHATE DEHYDROGENASE"/>
    <property type="match status" value="1"/>
</dbReference>
<dbReference type="PANTHER" id="PTHR11985:SF35">
    <property type="entry name" value="ANAEROBIC GLYCEROL-3-PHOSPHATE DEHYDROGENASE SUBUNIT A"/>
    <property type="match status" value="1"/>
</dbReference>
<dbReference type="PROSITE" id="PS00977">
    <property type="entry name" value="FAD_G3PDH_1"/>
    <property type="match status" value="1"/>
</dbReference>
<dbReference type="PRINTS" id="PR01001">
    <property type="entry name" value="FADG3PDH"/>
</dbReference>
<evidence type="ECO:0000256" key="4">
    <source>
        <dbReference type="ARBA" id="ARBA00022630"/>
    </source>
</evidence>
<dbReference type="InterPro" id="IPR000447">
    <property type="entry name" value="G3P_DH_FAD-dep"/>
</dbReference>
<evidence type="ECO:0000259" key="10">
    <source>
        <dbReference type="Pfam" id="PF01266"/>
    </source>
</evidence>
<dbReference type="SUPFAM" id="SSF51905">
    <property type="entry name" value="FAD/NAD(P)-binding domain"/>
    <property type="match status" value="1"/>
</dbReference>
<feature type="domain" description="Alpha-glycerophosphate oxidase C-terminal" evidence="11">
    <location>
        <begin position="415"/>
        <end position="544"/>
    </location>
</feature>
<evidence type="ECO:0000313" key="12">
    <source>
        <dbReference type="EMBL" id="MFD2117506.1"/>
    </source>
</evidence>
<evidence type="ECO:0000256" key="7">
    <source>
        <dbReference type="ARBA" id="ARBA00023002"/>
    </source>
</evidence>
<dbReference type="EC" id="1.1.5.3" evidence="9"/>
<dbReference type="InterPro" id="IPR036188">
    <property type="entry name" value="FAD/NAD-bd_sf"/>
</dbReference>
<keyword evidence="4 9" id="KW-0285">Flavoprotein</keyword>
<dbReference type="Gene3D" id="3.30.9.10">
    <property type="entry name" value="D-Amino Acid Oxidase, subunit A, domain 2"/>
    <property type="match status" value="1"/>
</dbReference>
<evidence type="ECO:0000256" key="6">
    <source>
        <dbReference type="ARBA" id="ARBA00022827"/>
    </source>
</evidence>
<dbReference type="Proteomes" id="UP001597362">
    <property type="component" value="Unassembled WGS sequence"/>
</dbReference>
<evidence type="ECO:0000256" key="2">
    <source>
        <dbReference type="ARBA" id="ARBA00004977"/>
    </source>
</evidence>
<gene>
    <name evidence="12" type="ORF">ACFSJH_17380</name>
</gene>
<evidence type="ECO:0000259" key="11">
    <source>
        <dbReference type="Pfam" id="PF16901"/>
    </source>
</evidence>
<comment type="cofactor">
    <cofactor evidence="1 9">
        <name>FAD</name>
        <dbReference type="ChEBI" id="CHEBI:57692"/>
    </cofactor>
</comment>
<dbReference type="EMBL" id="JBHUHO010000040">
    <property type="protein sequence ID" value="MFD2117506.1"/>
    <property type="molecule type" value="Genomic_DNA"/>
</dbReference>
<keyword evidence="6" id="KW-0274">FAD</keyword>
<accession>A0ABW4YPB4</accession>
<proteinExistence type="inferred from homology"/>
<keyword evidence="7 9" id="KW-0560">Oxidoreductase</keyword>
<dbReference type="PROSITE" id="PS00978">
    <property type="entry name" value="FAD_G3PDH_2"/>
    <property type="match status" value="1"/>
</dbReference>
<dbReference type="RefSeq" id="WP_377774741.1">
    <property type="nucleotide sequence ID" value="NZ_JBHUHO010000040.1"/>
</dbReference>
<dbReference type="Gene3D" id="1.10.8.870">
    <property type="entry name" value="Alpha-glycerophosphate oxidase, cap domain"/>
    <property type="match status" value="1"/>
</dbReference>
<comment type="pathway">
    <text evidence="2">Polyol metabolism; glycerol degradation via glycerol kinase pathway; glycerone phosphate from sn-glycerol 3-phosphate (aerobic route): step 1/1.</text>
</comment>
<reference evidence="13" key="1">
    <citation type="journal article" date="2019" name="Int. J. Syst. Evol. Microbiol.">
        <title>The Global Catalogue of Microorganisms (GCM) 10K type strain sequencing project: providing services to taxonomists for standard genome sequencing and annotation.</title>
        <authorList>
            <consortium name="The Broad Institute Genomics Platform"/>
            <consortium name="The Broad Institute Genome Sequencing Center for Infectious Disease"/>
            <person name="Wu L."/>
            <person name="Ma J."/>
        </authorList>
    </citation>
    <scope>NUCLEOTIDE SEQUENCE [LARGE SCALE GENOMIC DNA]</scope>
    <source>
        <strain evidence="13">GH52</strain>
    </source>
</reference>
<protein>
    <recommendedName>
        <fullName evidence="9">Glycerol-3-phosphate dehydrogenase</fullName>
        <ecNumber evidence="9">1.1.5.3</ecNumber>
    </recommendedName>
</protein>
<keyword evidence="5" id="KW-0319">Glycerol metabolism</keyword>
<comment type="similarity">
    <text evidence="3 9">Belongs to the FAD-dependent glycerol-3-phosphate dehydrogenase family.</text>
</comment>
<dbReference type="Pfam" id="PF01266">
    <property type="entry name" value="DAO"/>
    <property type="match status" value="1"/>
</dbReference>
<evidence type="ECO:0000313" key="13">
    <source>
        <dbReference type="Proteomes" id="UP001597362"/>
    </source>
</evidence>
<sequence length="561" mass="61950">MGNVVQTEKQLFSALNRSTMLQAASEETMDLLVIGGGITGAGIALDAAARGLKVALVDMQDFAAGTSSRSTKLVHGGLRYLKQLEIGVVAEVGKERTIVYENGPHVTTPEWMLLPMYKGGTFGPITTALGLSVYDFLAGVKKTERRKMLSKEETLRKEPLLKKEGMKGGGFYVEYRTDDARLTIEVLKKAVELGVTAINYGKVSSLRYGDDGQLIGVVVEDMIDHQTYNWTATKVVNATGPWVDEIRDMDHSKQGKTLRLTKGVHLVFSNERFPLQQSIYFDTADGRMVFAIPRDGKTYIGTTDTDYNGNIAHPVMSKDDQTYLLAAANFMFPSLQLSERDVESSWAGLRPLIHQEGKDPSEISRRDEIFVSNSGLVSIAGGKLTGYRKMAETVVDKVIAMMQQEGLAVSAYKPCSTRHMSISGGDVGGSVQFPVYIAEKTKVGQKIGFTEAEARFLVTRYGSNIDMIYALAEQAKLWGASFGLPARLSVQLYYSIHQEMTMKPADFFIRRTGDLFFDIAKVHQWKGKIVEAMGQTLDWTDEQRASYIAELEQALRDAVGT</sequence>
<evidence type="ECO:0000256" key="8">
    <source>
        <dbReference type="ARBA" id="ARBA00049055"/>
    </source>
</evidence>
<evidence type="ECO:0000256" key="3">
    <source>
        <dbReference type="ARBA" id="ARBA00007330"/>
    </source>
</evidence>
<evidence type="ECO:0000256" key="1">
    <source>
        <dbReference type="ARBA" id="ARBA00001974"/>
    </source>
</evidence>
<comment type="catalytic activity">
    <reaction evidence="8 9">
        <text>a quinone + sn-glycerol 3-phosphate = dihydroxyacetone phosphate + a quinol</text>
        <dbReference type="Rhea" id="RHEA:18977"/>
        <dbReference type="ChEBI" id="CHEBI:24646"/>
        <dbReference type="ChEBI" id="CHEBI:57597"/>
        <dbReference type="ChEBI" id="CHEBI:57642"/>
        <dbReference type="ChEBI" id="CHEBI:132124"/>
        <dbReference type="EC" id="1.1.5.3"/>
    </reaction>
</comment>
<dbReference type="InterPro" id="IPR038299">
    <property type="entry name" value="DAO_C_sf"/>
</dbReference>
<dbReference type="GO" id="GO:0016491">
    <property type="term" value="F:oxidoreductase activity"/>
    <property type="evidence" value="ECO:0007669"/>
    <property type="project" value="UniProtKB-KW"/>
</dbReference>
<name>A0ABW4YPB4_9BACL</name>
<comment type="caution">
    <text evidence="12">The sequence shown here is derived from an EMBL/GenBank/DDBJ whole genome shotgun (WGS) entry which is preliminary data.</text>
</comment>
<dbReference type="Gene3D" id="3.50.50.60">
    <property type="entry name" value="FAD/NAD(P)-binding domain"/>
    <property type="match status" value="1"/>
</dbReference>
<dbReference type="Pfam" id="PF16901">
    <property type="entry name" value="DAO_C"/>
    <property type="match status" value="1"/>
</dbReference>
<evidence type="ECO:0000256" key="5">
    <source>
        <dbReference type="ARBA" id="ARBA00022798"/>
    </source>
</evidence>
<dbReference type="SUPFAM" id="SSF54373">
    <property type="entry name" value="FAD-linked reductases, C-terminal domain"/>
    <property type="match status" value="1"/>
</dbReference>
<feature type="domain" description="FAD dependent oxidoreductase" evidence="10">
    <location>
        <begin position="30"/>
        <end position="360"/>
    </location>
</feature>
<organism evidence="12 13">
    <name type="scientific">Paenibacillus yanchengensis</name>
    <dbReference type="NCBI Taxonomy" id="2035833"/>
    <lineage>
        <taxon>Bacteria</taxon>
        <taxon>Bacillati</taxon>
        <taxon>Bacillota</taxon>
        <taxon>Bacilli</taxon>
        <taxon>Bacillales</taxon>
        <taxon>Paenibacillaceae</taxon>
        <taxon>Paenibacillus</taxon>
    </lineage>
</organism>
<keyword evidence="13" id="KW-1185">Reference proteome</keyword>
<evidence type="ECO:0000256" key="9">
    <source>
        <dbReference type="RuleBase" id="RU361217"/>
    </source>
</evidence>
<dbReference type="InterPro" id="IPR031656">
    <property type="entry name" value="DAO_C"/>
</dbReference>
<dbReference type="InterPro" id="IPR006076">
    <property type="entry name" value="FAD-dep_OxRdtase"/>
</dbReference>